<comment type="caution">
    <text evidence="1">The sequence shown here is derived from an EMBL/GenBank/DDBJ whole genome shotgun (WGS) entry which is preliminary data.</text>
</comment>
<evidence type="ECO:0000313" key="1">
    <source>
        <dbReference type="EMBL" id="OJA16769.1"/>
    </source>
</evidence>
<dbReference type="AlphaFoldDB" id="A0A1J8QTR0"/>
<reference evidence="1 2" key="1">
    <citation type="submission" date="2016-03" db="EMBL/GenBank/DDBJ databases">
        <title>Comparative genomics of the ectomycorrhizal sister species Rhizopogon vinicolor and Rhizopogon vesiculosus (Basidiomycota: Boletales) reveals a divergence of the mating type B locus.</title>
        <authorList>
            <person name="Mujic A.B."/>
            <person name="Kuo A."/>
            <person name="Tritt A."/>
            <person name="Lipzen A."/>
            <person name="Chen C."/>
            <person name="Johnson J."/>
            <person name="Sharma A."/>
            <person name="Barry K."/>
            <person name="Grigoriev I.V."/>
            <person name="Spatafora J.W."/>
        </authorList>
    </citation>
    <scope>NUCLEOTIDE SEQUENCE [LARGE SCALE GENOMIC DNA]</scope>
    <source>
        <strain evidence="1 2">AM-OR11-056</strain>
    </source>
</reference>
<evidence type="ECO:0000313" key="2">
    <source>
        <dbReference type="Proteomes" id="UP000183567"/>
    </source>
</evidence>
<accession>A0A1J8QTR0</accession>
<sequence>MTMLLANAVEIAESLMTPKSHKKWGRSDNGKELAVIGTKSAGIHTTLFYKAFINIWSDVVTDPITEYWLSFVICELKPALPTTEAVN</sequence>
<dbReference type="EMBL" id="LVVM01002363">
    <property type="protein sequence ID" value="OJA16769.1"/>
    <property type="molecule type" value="Genomic_DNA"/>
</dbReference>
<gene>
    <name evidence="1" type="ORF">AZE42_12086</name>
</gene>
<organism evidence="1 2">
    <name type="scientific">Rhizopogon vesiculosus</name>
    <dbReference type="NCBI Taxonomy" id="180088"/>
    <lineage>
        <taxon>Eukaryota</taxon>
        <taxon>Fungi</taxon>
        <taxon>Dikarya</taxon>
        <taxon>Basidiomycota</taxon>
        <taxon>Agaricomycotina</taxon>
        <taxon>Agaricomycetes</taxon>
        <taxon>Agaricomycetidae</taxon>
        <taxon>Boletales</taxon>
        <taxon>Suillineae</taxon>
        <taxon>Rhizopogonaceae</taxon>
        <taxon>Rhizopogon</taxon>
    </lineage>
</organism>
<protein>
    <submittedName>
        <fullName evidence="1">Uncharacterized protein</fullName>
    </submittedName>
</protein>
<dbReference type="Proteomes" id="UP000183567">
    <property type="component" value="Unassembled WGS sequence"/>
</dbReference>
<proteinExistence type="predicted"/>
<name>A0A1J8QTR0_9AGAM</name>
<keyword evidence="2" id="KW-1185">Reference proteome</keyword>